<gene>
    <name evidence="2" type="ORF">F2P47_17215</name>
</gene>
<keyword evidence="2" id="KW-0808">Transferase</keyword>
<dbReference type="Proteomes" id="UP000468901">
    <property type="component" value="Unassembled WGS sequence"/>
</dbReference>
<evidence type="ECO:0000313" key="2">
    <source>
        <dbReference type="EMBL" id="KAB7738446.1"/>
    </source>
</evidence>
<comment type="caution">
    <text evidence="2">The sequence shown here is derived from an EMBL/GenBank/DDBJ whole genome shotgun (WGS) entry which is preliminary data.</text>
</comment>
<dbReference type="Gene3D" id="3.40.50.2000">
    <property type="entry name" value="Glycogen Phosphorylase B"/>
    <property type="match status" value="1"/>
</dbReference>
<protein>
    <submittedName>
        <fullName evidence="2">Glycosyltransferase</fullName>
    </submittedName>
</protein>
<reference evidence="2 3" key="1">
    <citation type="submission" date="2019-09" db="EMBL/GenBank/DDBJ databases">
        <title>Parvibaculum sedimenti sp. nov., isolated from sediment.</title>
        <authorList>
            <person name="Wang Y."/>
        </authorList>
    </citation>
    <scope>NUCLEOTIDE SEQUENCE [LARGE SCALE GENOMIC DNA]</scope>
    <source>
        <strain evidence="2 3">HXT-9</strain>
    </source>
</reference>
<organism evidence="2 3">
    <name type="scientific">Parvibaculum sedimenti</name>
    <dbReference type="NCBI Taxonomy" id="2608632"/>
    <lineage>
        <taxon>Bacteria</taxon>
        <taxon>Pseudomonadati</taxon>
        <taxon>Pseudomonadota</taxon>
        <taxon>Alphaproteobacteria</taxon>
        <taxon>Hyphomicrobiales</taxon>
        <taxon>Parvibaculaceae</taxon>
        <taxon>Parvibaculum</taxon>
    </lineage>
</organism>
<dbReference type="AlphaFoldDB" id="A0A6N6VCP0"/>
<sequence length="309" mass="36007">MARPSSLYSVVLQDSLPVLQSKTFVFLEAVMQKRRVLYVVHEFPQISQAYILSEIEALETEYDIHIVTLRKPNIAAEIERQAETTDDLDRISEIIKEFKPDVLHSHYVWHGPTMLNLAERSGVPFTIRAHSFDMLSNPSRKSFMKRLKRRLRGWPEVWVPYPEHASRSFNSDYCLGVLVFPFEREMLEETGVRPEKIRDCFPVIDFDRFHDRGPNGDAIMNVGVCTPKKKMTDFIDLAASMPDRRFNLYAMGYYVDDIRKYNEAAGNPVHVIPPLQPRDMPAEYKKHQWMVYTANHQMNSVGWPMLTCH</sequence>
<name>A0A6N6VCP0_9HYPH</name>
<proteinExistence type="predicted"/>
<evidence type="ECO:0000313" key="3">
    <source>
        <dbReference type="Proteomes" id="UP000468901"/>
    </source>
</evidence>
<dbReference type="EMBL" id="WESC01000023">
    <property type="protein sequence ID" value="KAB7738446.1"/>
    <property type="molecule type" value="Genomic_DNA"/>
</dbReference>
<keyword evidence="3" id="KW-1185">Reference proteome</keyword>
<dbReference type="Pfam" id="PF13477">
    <property type="entry name" value="Glyco_trans_4_2"/>
    <property type="match status" value="1"/>
</dbReference>
<evidence type="ECO:0000259" key="1">
    <source>
        <dbReference type="Pfam" id="PF13477"/>
    </source>
</evidence>
<dbReference type="InterPro" id="IPR028098">
    <property type="entry name" value="Glyco_trans_4-like_N"/>
</dbReference>
<dbReference type="SUPFAM" id="SSF53756">
    <property type="entry name" value="UDP-Glycosyltransferase/glycogen phosphorylase"/>
    <property type="match status" value="1"/>
</dbReference>
<dbReference type="RefSeq" id="WP_152217631.1">
    <property type="nucleotide sequence ID" value="NZ_WESC01000023.1"/>
</dbReference>
<feature type="domain" description="Glycosyltransferase subfamily 4-like N-terminal" evidence="1">
    <location>
        <begin position="48"/>
        <end position="148"/>
    </location>
</feature>
<dbReference type="GO" id="GO:0016757">
    <property type="term" value="F:glycosyltransferase activity"/>
    <property type="evidence" value="ECO:0007669"/>
    <property type="project" value="UniProtKB-ARBA"/>
</dbReference>
<accession>A0A6N6VCP0</accession>